<evidence type="ECO:0000313" key="7">
    <source>
        <dbReference type="Proteomes" id="UP000244803"/>
    </source>
</evidence>
<gene>
    <name evidence="6" type="ORF">MACJ_002527</name>
</gene>
<proteinExistence type="predicted"/>
<accession>A0A976QVK3</accession>
<keyword evidence="2" id="KW-0378">Hydrolase</keyword>
<dbReference type="PANTHER" id="PTHR22748:SF10">
    <property type="entry name" value="DNA-(APURINIC OR APYRIMIDINIC SITE) ENDONUCLEASE"/>
    <property type="match status" value="1"/>
</dbReference>
<dbReference type="GO" id="GO:0003906">
    <property type="term" value="F:DNA-(apurinic or apyrimidinic site) endonuclease activity"/>
    <property type="evidence" value="ECO:0007669"/>
    <property type="project" value="TreeGrafter"/>
</dbReference>
<dbReference type="GO" id="GO:0005634">
    <property type="term" value="C:nucleus"/>
    <property type="evidence" value="ECO:0007669"/>
    <property type="project" value="TreeGrafter"/>
</dbReference>
<keyword evidence="6" id="KW-0540">Nuclease</keyword>
<evidence type="ECO:0000256" key="2">
    <source>
        <dbReference type="ARBA" id="ARBA00022801"/>
    </source>
</evidence>
<name>A0A976QVK3_THEOR</name>
<dbReference type="GO" id="GO:0008081">
    <property type="term" value="F:phosphoric diester hydrolase activity"/>
    <property type="evidence" value="ECO:0007669"/>
    <property type="project" value="TreeGrafter"/>
</dbReference>
<dbReference type="GO" id="GO:0006284">
    <property type="term" value="P:base-excision repair"/>
    <property type="evidence" value="ECO:0007669"/>
    <property type="project" value="TreeGrafter"/>
</dbReference>
<sequence>MASDHVFLLKQSFEVERSRLSIKIENFDIEYKPITAEIASQTVDAELLGRIHESIEAKEPKIETSDVSLLAVEPVVERSNVGLVAAEPLIVRLEKGSLAEQPKVEKRDIGLVPDLPEMAKDEKGTLTDENLKSKREVFTEITDYIDSNLNPEDNPLLYEVHDDNYYLHYERLSSLSSSEFEINDQGFSTLSEDDPKTILTWNVSGLKNSMSKRAVWEPFVLMLKQHDPDIVILQDVKLCSSKILGIVPRLYMRVFGGHVTPSYDQEVHDADLVIKLQKTIFKKYYCIHSLSAWRVAGQLVFIKNEFKYLKLRYNLSIKTNAKYHHPEGRCIIVQFKSFYLLSLLSPLQGWVNRSVEMRNRWDRELAKFLDNSKRDKATIISGNLNCAPEDIDLSDPEKLKMEKSVELHKQGEVGFPGSRDIDRVGYYLITKAGNLTDVYRHKHPYDGSEKRKKNIKYTTLAFLSDKTRCFVRTNLVLMSKNFLNNVKRCEIIGTTQDMDPSGWRHLPQLLKLEKREQNIV</sequence>
<feature type="binding site" evidence="4">
    <location>
        <position position="202"/>
    </location>
    <ligand>
        <name>Mg(2+)</name>
        <dbReference type="ChEBI" id="CHEBI:18420"/>
        <label>1</label>
    </ligand>
</feature>
<feature type="binding site" evidence="4">
    <location>
        <position position="505"/>
    </location>
    <ligand>
        <name>Mg(2+)</name>
        <dbReference type="ChEBI" id="CHEBI:18420"/>
        <label>1</label>
    </ligand>
</feature>
<reference evidence="6" key="1">
    <citation type="submission" date="2022-07" db="EMBL/GenBank/DDBJ databases">
        <title>Evaluation of T. orientalis genome assembly methods using nanopore sequencing and analysis of variation between genomes.</title>
        <authorList>
            <person name="Yam J."/>
            <person name="Micallef M.L."/>
            <person name="Liu M."/>
            <person name="Djordjevic S.P."/>
            <person name="Bogema D.R."/>
            <person name="Jenkins C."/>
        </authorList>
    </citation>
    <scope>NUCLEOTIDE SEQUENCE</scope>
    <source>
        <strain evidence="6">Fish Creek</strain>
    </source>
</reference>
<comment type="cofactor">
    <cofactor evidence="4">
        <name>Mg(2+)</name>
        <dbReference type="ChEBI" id="CHEBI:18420"/>
    </cofactor>
    <cofactor evidence="4">
        <name>Mn(2+)</name>
        <dbReference type="ChEBI" id="CHEBI:29035"/>
    </cofactor>
    <text evidence="4">Probably binds two magnesium or manganese ions per subunit.</text>
</comment>
<evidence type="ECO:0000256" key="5">
    <source>
        <dbReference type="PIRSR" id="PIRSR604808-3"/>
    </source>
</evidence>
<keyword evidence="4" id="KW-0464">Manganese</keyword>
<evidence type="ECO:0000313" key="6">
    <source>
        <dbReference type="EMBL" id="UKJ89279.1"/>
    </source>
</evidence>
<keyword evidence="1 4" id="KW-0479">Metal-binding</keyword>
<dbReference type="EMBL" id="CP056066">
    <property type="protein sequence ID" value="UKJ89279.1"/>
    <property type="molecule type" value="Genomic_DNA"/>
</dbReference>
<dbReference type="GO" id="GO:0046872">
    <property type="term" value="F:metal ion binding"/>
    <property type="evidence" value="ECO:0007669"/>
    <property type="project" value="UniProtKB-KW"/>
</dbReference>
<dbReference type="AlphaFoldDB" id="A0A976QVK3"/>
<protein>
    <submittedName>
        <fullName evidence="6">Endonuclease</fullName>
    </submittedName>
</protein>
<dbReference type="OrthoDB" id="498125at2759"/>
<dbReference type="SUPFAM" id="SSF56219">
    <property type="entry name" value="DNase I-like"/>
    <property type="match status" value="1"/>
</dbReference>
<evidence type="ECO:0000256" key="3">
    <source>
        <dbReference type="ARBA" id="ARBA00022842"/>
    </source>
</evidence>
<dbReference type="InterPro" id="IPR036691">
    <property type="entry name" value="Endo/exonu/phosph_ase_sf"/>
</dbReference>
<organism evidence="6 7">
    <name type="scientific">Theileria orientalis</name>
    <dbReference type="NCBI Taxonomy" id="68886"/>
    <lineage>
        <taxon>Eukaryota</taxon>
        <taxon>Sar</taxon>
        <taxon>Alveolata</taxon>
        <taxon>Apicomplexa</taxon>
        <taxon>Aconoidasida</taxon>
        <taxon>Piroplasmida</taxon>
        <taxon>Theileriidae</taxon>
        <taxon>Theileria</taxon>
    </lineage>
</organism>
<dbReference type="InterPro" id="IPR004808">
    <property type="entry name" value="AP_endonuc_1"/>
</dbReference>
<evidence type="ECO:0000256" key="1">
    <source>
        <dbReference type="ARBA" id="ARBA00022723"/>
    </source>
</evidence>
<dbReference type="GO" id="GO:0008311">
    <property type="term" value="F:double-stranded DNA 3'-5' DNA exonuclease activity"/>
    <property type="evidence" value="ECO:0007669"/>
    <property type="project" value="TreeGrafter"/>
</dbReference>
<dbReference type="PANTHER" id="PTHR22748">
    <property type="entry name" value="AP ENDONUCLEASE"/>
    <property type="match status" value="1"/>
</dbReference>
<feature type="binding site" evidence="4">
    <location>
        <position position="385"/>
    </location>
    <ligand>
        <name>Mg(2+)</name>
        <dbReference type="ChEBI" id="CHEBI:18420"/>
        <label>1</label>
    </ligand>
</feature>
<evidence type="ECO:0000256" key="4">
    <source>
        <dbReference type="PIRSR" id="PIRSR604808-2"/>
    </source>
</evidence>
<dbReference type="Proteomes" id="UP000244803">
    <property type="component" value="Chromosome 3"/>
</dbReference>
<dbReference type="PROSITE" id="PS51435">
    <property type="entry name" value="AP_NUCLEASE_F1_4"/>
    <property type="match status" value="1"/>
</dbReference>
<dbReference type="Gene3D" id="3.60.10.10">
    <property type="entry name" value="Endonuclease/exonuclease/phosphatase"/>
    <property type="match status" value="1"/>
</dbReference>
<feature type="site" description="Interaction with DNA substrate" evidence="5">
    <location>
        <position position="505"/>
    </location>
</feature>
<keyword evidence="3 4" id="KW-0460">Magnesium</keyword>
<keyword evidence="6" id="KW-0255">Endonuclease</keyword>
<feature type="site" description="Transition state stabilizer" evidence="5">
    <location>
        <position position="385"/>
    </location>
</feature>